<gene>
    <name evidence="1" type="ORF">POPTR_018G074100v4</name>
</gene>
<sequence length="350" mass="40775">MTIDDDRSIYIGGLPYNASEDTLRRVFNLYGSIVAVKIINNHGTSGKCYGFVTFRNPRSVIDAINDMNGKTIDGRVVRVNGVTSRSGKSNFTGEDIRSHVERGRERGRERDYDHDRHRQWHNDRSRERDRSWGYDEDSERGYEHARLHDRARDGFYGRDRSRERELENNEQEKEWKSDRNKERGHDLDGDRDWEMGGTNGNPTIVDKASDQNSRKLNGSIYNDQHKREISSYSSDDYHDEEKFEKSTKTHDELKNKVSHMEERLENKQQFVSDLQKKALILEGALLTAKKLSLQRRMQLTKLQKCFLQVKEYTNRLKSCEQELKSVVDSAMIESEMGDDTATRDGIITIV</sequence>
<reference evidence="1 2" key="1">
    <citation type="journal article" date="2006" name="Science">
        <title>The genome of black cottonwood, Populus trichocarpa (Torr. &amp; Gray).</title>
        <authorList>
            <person name="Tuskan G.A."/>
            <person name="Difazio S."/>
            <person name="Jansson S."/>
            <person name="Bohlmann J."/>
            <person name="Grigoriev I."/>
            <person name="Hellsten U."/>
            <person name="Putnam N."/>
            <person name="Ralph S."/>
            <person name="Rombauts S."/>
            <person name="Salamov A."/>
            <person name="Schein J."/>
            <person name="Sterck L."/>
            <person name="Aerts A."/>
            <person name="Bhalerao R.R."/>
            <person name="Bhalerao R.P."/>
            <person name="Blaudez D."/>
            <person name="Boerjan W."/>
            <person name="Brun A."/>
            <person name="Brunner A."/>
            <person name="Busov V."/>
            <person name="Campbell M."/>
            <person name="Carlson J."/>
            <person name="Chalot M."/>
            <person name="Chapman J."/>
            <person name="Chen G.L."/>
            <person name="Cooper D."/>
            <person name="Coutinho P.M."/>
            <person name="Couturier J."/>
            <person name="Covert S."/>
            <person name="Cronk Q."/>
            <person name="Cunningham R."/>
            <person name="Davis J."/>
            <person name="Degroeve S."/>
            <person name="Dejardin A."/>
            <person name="Depamphilis C."/>
            <person name="Detter J."/>
            <person name="Dirks B."/>
            <person name="Dubchak I."/>
            <person name="Duplessis S."/>
            <person name="Ehlting J."/>
            <person name="Ellis B."/>
            <person name="Gendler K."/>
            <person name="Goodstein D."/>
            <person name="Gribskov M."/>
            <person name="Grimwood J."/>
            <person name="Groover A."/>
            <person name="Gunter L."/>
            <person name="Hamberger B."/>
            <person name="Heinze B."/>
            <person name="Helariutta Y."/>
            <person name="Henrissat B."/>
            <person name="Holligan D."/>
            <person name="Holt R."/>
            <person name="Huang W."/>
            <person name="Islam-Faridi N."/>
            <person name="Jones S."/>
            <person name="Jones-Rhoades M."/>
            <person name="Jorgensen R."/>
            <person name="Joshi C."/>
            <person name="Kangasjarvi J."/>
            <person name="Karlsson J."/>
            <person name="Kelleher C."/>
            <person name="Kirkpatrick R."/>
            <person name="Kirst M."/>
            <person name="Kohler A."/>
            <person name="Kalluri U."/>
            <person name="Larimer F."/>
            <person name="Leebens-Mack J."/>
            <person name="Leple J.C."/>
            <person name="Locascio P."/>
            <person name="Lou Y."/>
            <person name="Lucas S."/>
            <person name="Martin F."/>
            <person name="Montanini B."/>
            <person name="Napoli C."/>
            <person name="Nelson D.R."/>
            <person name="Nelson C."/>
            <person name="Nieminen K."/>
            <person name="Nilsson O."/>
            <person name="Pereda V."/>
            <person name="Peter G."/>
            <person name="Philippe R."/>
            <person name="Pilate G."/>
            <person name="Poliakov A."/>
            <person name="Razumovskaya J."/>
            <person name="Richardson P."/>
            <person name="Rinaldi C."/>
            <person name="Ritland K."/>
            <person name="Rouze P."/>
            <person name="Ryaboy D."/>
            <person name="Schmutz J."/>
            <person name="Schrader J."/>
            <person name="Segerman B."/>
            <person name="Shin H."/>
            <person name="Siddiqui A."/>
            <person name="Sterky F."/>
            <person name="Terry A."/>
            <person name="Tsai C.J."/>
            <person name="Uberbacher E."/>
            <person name="Unneberg P."/>
            <person name="Vahala J."/>
            <person name="Wall K."/>
            <person name="Wessler S."/>
            <person name="Yang G."/>
            <person name="Yin T."/>
            <person name="Douglas C."/>
            <person name="Marra M."/>
            <person name="Sandberg G."/>
            <person name="Van de Peer Y."/>
            <person name="Rokhsar D."/>
        </authorList>
    </citation>
    <scope>NUCLEOTIDE SEQUENCE [LARGE SCALE GENOMIC DNA]</scope>
    <source>
        <strain evidence="2">cv. Nisqually</strain>
    </source>
</reference>
<keyword evidence="2" id="KW-1185">Reference proteome</keyword>
<evidence type="ECO:0000313" key="2">
    <source>
        <dbReference type="Proteomes" id="UP000006729"/>
    </source>
</evidence>
<evidence type="ECO:0000313" key="1">
    <source>
        <dbReference type="EMBL" id="KAI9378304.1"/>
    </source>
</evidence>
<name>A0ACC0RML2_POPTR</name>
<dbReference type="EMBL" id="CM009307">
    <property type="protein sequence ID" value="KAI9378304.1"/>
    <property type="molecule type" value="Genomic_DNA"/>
</dbReference>
<comment type="caution">
    <text evidence="1">The sequence shown here is derived from an EMBL/GenBank/DDBJ whole genome shotgun (WGS) entry which is preliminary data.</text>
</comment>
<organism evidence="1 2">
    <name type="scientific">Populus trichocarpa</name>
    <name type="common">Western balsam poplar</name>
    <name type="synonym">Populus balsamifera subsp. trichocarpa</name>
    <dbReference type="NCBI Taxonomy" id="3694"/>
    <lineage>
        <taxon>Eukaryota</taxon>
        <taxon>Viridiplantae</taxon>
        <taxon>Streptophyta</taxon>
        <taxon>Embryophyta</taxon>
        <taxon>Tracheophyta</taxon>
        <taxon>Spermatophyta</taxon>
        <taxon>Magnoliopsida</taxon>
        <taxon>eudicotyledons</taxon>
        <taxon>Gunneridae</taxon>
        <taxon>Pentapetalae</taxon>
        <taxon>rosids</taxon>
        <taxon>fabids</taxon>
        <taxon>Malpighiales</taxon>
        <taxon>Salicaceae</taxon>
        <taxon>Saliceae</taxon>
        <taxon>Populus</taxon>
    </lineage>
</organism>
<protein>
    <submittedName>
        <fullName evidence="1">Uncharacterized protein</fullName>
    </submittedName>
</protein>
<dbReference type="Proteomes" id="UP000006729">
    <property type="component" value="Chromosome 18"/>
</dbReference>
<proteinExistence type="predicted"/>
<accession>A0ACC0RML2</accession>